<organism evidence="2">
    <name type="scientific">sediment metagenome</name>
    <dbReference type="NCBI Taxonomy" id="749907"/>
    <lineage>
        <taxon>unclassified sequences</taxon>
        <taxon>metagenomes</taxon>
        <taxon>ecological metagenomes</taxon>
    </lineage>
</organism>
<comment type="caution">
    <text evidence="2">The sequence shown here is derived from an EMBL/GenBank/DDBJ whole genome shotgun (WGS) entry which is preliminary data.</text>
</comment>
<proteinExistence type="predicted"/>
<dbReference type="AlphaFoldDB" id="D9PM86"/>
<evidence type="ECO:0000259" key="1">
    <source>
        <dbReference type="SMART" id="SM00842"/>
    </source>
</evidence>
<feature type="domain" description="SHS2" evidence="1">
    <location>
        <begin position="6"/>
        <end position="190"/>
    </location>
</feature>
<evidence type="ECO:0000313" key="2">
    <source>
        <dbReference type="EMBL" id="EFK95316.1"/>
    </source>
</evidence>
<dbReference type="PANTHER" id="PTHR32432">
    <property type="entry name" value="CELL DIVISION PROTEIN FTSA-RELATED"/>
    <property type="match status" value="1"/>
</dbReference>
<keyword evidence="2" id="KW-0131">Cell cycle</keyword>
<dbReference type="InterPro" id="IPR050696">
    <property type="entry name" value="FtsA/MreB"/>
</dbReference>
<keyword evidence="2" id="KW-0132">Cell division</keyword>
<dbReference type="EMBL" id="ADZX01000808">
    <property type="protein sequence ID" value="EFK95316.1"/>
    <property type="molecule type" value="Genomic_DNA"/>
</dbReference>
<accession>D9PM86</accession>
<dbReference type="GO" id="GO:0051301">
    <property type="term" value="P:cell division"/>
    <property type="evidence" value="ECO:0007669"/>
    <property type="project" value="UniProtKB-KW"/>
</dbReference>
<dbReference type="SMART" id="SM00842">
    <property type="entry name" value="FtsA"/>
    <property type="match status" value="1"/>
</dbReference>
<sequence length="219" mass="24798">MNNSIYTGIDIGSKNLKFMSISYNLENDTTKILYKKSYSSKGITDGYISNPDLFNQIFLSAIKNYKKETGISIDDVILTIDSCGLKSQTLKITHNVVNQSYITEVDIDEIKRKINIIAHREIKGEIIESKLIKYTINDYEYFSDTEGLQSKKIEAEFIFIFLPKNHISILEKILIKNDISLLDLKSGNLVSAEINLEKEDKNLGIINIDIGSDKTSLSV</sequence>
<dbReference type="InterPro" id="IPR043129">
    <property type="entry name" value="ATPase_NBD"/>
</dbReference>
<name>D9PM86_9ZZZZ</name>
<dbReference type="SUPFAM" id="SSF53067">
    <property type="entry name" value="Actin-like ATPase domain"/>
    <property type="match status" value="1"/>
</dbReference>
<protein>
    <submittedName>
        <fullName evidence="2">Cell division protein ftsA</fullName>
    </submittedName>
</protein>
<reference evidence="2" key="1">
    <citation type="submission" date="2010-07" db="EMBL/GenBank/DDBJ databases">
        <authorList>
            <consortium name="CONSOLIDER consortium CSD2007-00005"/>
            <person name="Guazzaroni M.-E."/>
            <person name="Richter M."/>
            <person name="Garcia-Salamanca A."/>
            <person name="Yarza P."/>
            <person name="Ferrer M."/>
        </authorList>
    </citation>
    <scope>NUCLEOTIDE SEQUENCE</scope>
</reference>
<dbReference type="InterPro" id="IPR003494">
    <property type="entry name" value="SHS2_FtsA"/>
</dbReference>
<reference evidence="2" key="2">
    <citation type="journal article" date="2011" name="Microb. Ecol.">
        <title>Taxonomic and Functional Metagenomic Profiling of the Microbial Community in the Anoxic Sediment of a Sub-saline Shallow Lake (Laguna de Carrizo, Central Spain).</title>
        <authorList>
            <person name="Ferrer M."/>
            <person name="Guazzaroni M.E."/>
            <person name="Richter M."/>
            <person name="Garcia-Salamanca A."/>
            <person name="Yarza P."/>
            <person name="Suarez-Suarez A."/>
            <person name="Solano J."/>
            <person name="Alcaide M."/>
            <person name="van Dillewijn P."/>
            <person name="Molina-Henares M.A."/>
            <person name="Lopez-Cortes N."/>
            <person name="Al-Ramahi Y."/>
            <person name="Guerrero C."/>
            <person name="Acosta A."/>
            <person name="de Eugenio L.I."/>
            <person name="Martinez V."/>
            <person name="Marques S."/>
            <person name="Rojo F."/>
            <person name="Santero E."/>
            <person name="Genilloud O."/>
            <person name="Perez-Perez J."/>
            <person name="Rossello-Mora R."/>
            <person name="Ramos J.L."/>
        </authorList>
    </citation>
    <scope>NUCLEOTIDE SEQUENCE</scope>
</reference>
<dbReference type="Gene3D" id="3.30.420.40">
    <property type="match status" value="1"/>
</dbReference>
<gene>
    <name evidence="2" type="ORF">LDC_2664</name>
</gene>